<evidence type="ECO:0000313" key="2">
    <source>
        <dbReference type="EMBL" id="KOB69181.1"/>
    </source>
</evidence>
<keyword evidence="3" id="KW-1185">Reference proteome</keyword>
<evidence type="ECO:0000313" key="3">
    <source>
        <dbReference type="Proteomes" id="UP000037510"/>
    </source>
</evidence>
<name>A0A0L7L1L1_OPEBR</name>
<comment type="caution">
    <text evidence="2">The sequence shown here is derived from an EMBL/GenBank/DDBJ whole genome shotgun (WGS) entry which is preliminary data.</text>
</comment>
<organism evidence="2 3">
    <name type="scientific">Operophtera brumata</name>
    <name type="common">Winter moth</name>
    <name type="synonym">Phalaena brumata</name>
    <dbReference type="NCBI Taxonomy" id="104452"/>
    <lineage>
        <taxon>Eukaryota</taxon>
        <taxon>Metazoa</taxon>
        <taxon>Ecdysozoa</taxon>
        <taxon>Arthropoda</taxon>
        <taxon>Hexapoda</taxon>
        <taxon>Insecta</taxon>
        <taxon>Pterygota</taxon>
        <taxon>Neoptera</taxon>
        <taxon>Endopterygota</taxon>
        <taxon>Lepidoptera</taxon>
        <taxon>Glossata</taxon>
        <taxon>Ditrysia</taxon>
        <taxon>Geometroidea</taxon>
        <taxon>Geometridae</taxon>
        <taxon>Larentiinae</taxon>
        <taxon>Operophtera</taxon>
    </lineage>
</organism>
<dbReference type="Proteomes" id="UP000037510">
    <property type="component" value="Unassembled WGS sequence"/>
</dbReference>
<evidence type="ECO:0000256" key="1">
    <source>
        <dbReference type="SAM" id="Phobius"/>
    </source>
</evidence>
<dbReference type="AlphaFoldDB" id="A0A0L7L1L1"/>
<keyword evidence="1" id="KW-1133">Transmembrane helix</keyword>
<reference evidence="2 3" key="1">
    <citation type="journal article" date="2015" name="Genome Biol. Evol.">
        <title>The genome of winter moth (Operophtera brumata) provides a genomic perspective on sexual dimorphism and phenology.</title>
        <authorList>
            <person name="Derks M.F."/>
            <person name="Smit S."/>
            <person name="Salis L."/>
            <person name="Schijlen E."/>
            <person name="Bossers A."/>
            <person name="Mateman C."/>
            <person name="Pijl A.S."/>
            <person name="de Ridder D."/>
            <person name="Groenen M.A."/>
            <person name="Visser M.E."/>
            <person name="Megens H.J."/>
        </authorList>
    </citation>
    <scope>NUCLEOTIDE SEQUENCE [LARGE SCALE GENOMIC DNA]</scope>
    <source>
        <strain evidence="2">WM2013NL</strain>
        <tissue evidence="2">Head and thorax</tissue>
    </source>
</reference>
<dbReference type="STRING" id="104452.A0A0L7L1L1"/>
<dbReference type="EMBL" id="JTDY01003667">
    <property type="protein sequence ID" value="KOB69181.1"/>
    <property type="molecule type" value="Genomic_DNA"/>
</dbReference>
<keyword evidence="1" id="KW-0812">Transmembrane</keyword>
<sequence>MAVALLTLVVGLNAGHYTGYLTDPADWRKVFYISSAVYIACNTFFIFFGTSKKQKWNEPIEDVSKNTGTVLLSTSSSLQLIDLLYCEN</sequence>
<proteinExistence type="predicted"/>
<protein>
    <submittedName>
        <fullName evidence="2">Sodium-dependent phosphate transporter</fullName>
    </submittedName>
</protein>
<feature type="transmembrane region" description="Helical" evidence="1">
    <location>
        <begin position="30"/>
        <end position="48"/>
    </location>
</feature>
<accession>A0A0L7L1L1</accession>
<gene>
    <name evidence="2" type="ORF">OBRU01_17202</name>
</gene>
<keyword evidence="1" id="KW-0472">Membrane</keyword>